<accession>A0A2N9VYC6</accession>
<dbReference type="OrthoDB" id="9792579at2"/>
<protein>
    <recommendedName>
        <fullName evidence="9">Sugar ABC transporter permease</fullName>
    </recommendedName>
</protein>
<keyword evidence="5 6" id="KW-0472">Membrane</keyword>
<feature type="transmembrane region" description="Helical" evidence="6">
    <location>
        <begin position="12"/>
        <end position="33"/>
    </location>
</feature>
<feature type="transmembrane region" description="Helical" evidence="6">
    <location>
        <begin position="93"/>
        <end position="116"/>
    </location>
</feature>
<feature type="transmembrane region" description="Helical" evidence="6">
    <location>
        <begin position="280"/>
        <end position="296"/>
    </location>
</feature>
<keyword evidence="4 6" id="KW-1133">Transmembrane helix</keyword>
<evidence type="ECO:0000313" key="7">
    <source>
        <dbReference type="EMBL" id="PIO44494.1"/>
    </source>
</evidence>
<comment type="caution">
    <text evidence="7">The sequence shown here is derived from an EMBL/GenBank/DDBJ whole genome shotgun (WGS) entry which is preliminary data.</text>
</comment>
<dbReference type="GO" id="GO:0022857">
    <property type="term" value="F:transmembrane transporter activity"/>
    <property type="evidence" value="ECO:0007669"/>
    <property type="project" value="InterPro"/>
</dbReference>
<proteinExistence type="predicted"/>
<evidence type="ECO:0000313" key="8">
    <source>
        <dbReference type="Proteomes" id="UP000232163"/>
    </source>
</evidence>
<organism evidence="7 8">
    <name type="scientific">Phyllobacterium zundukense</name>
    <dbReference type="NCBI Taxonomy" id="1867719"/>
    <lineage>
        <taxon>Bacteria</taxon>
        <taxon>Pseudomonadati</taxon>
        <taxon>Pseudomonadota</taxon>
        <taxon>Alphaproteobacteria</taxon>
        <taxon>Hyphomicrobiales</taxon>
        <taxon>Phyllobacteriaceae</taxon>
        <taxon>Phyllobacterium</taxon>
    </lineage>
</organism>
<dbReference type="PANTHER" id="PTHR43370">
    <property type="entry name" value="SUGAR ABC TRANSPORTER INTEGRAL MEMBRANE PROTEIN-RELATED"/>
    <property type="match status" value="1"/>
</dbReference>
<name>A0A2N9VYC6_9HYPH</name>
<dbReference type="EMBL" id="MZMT01000028">
    <property type="protein sequence ID" value="PIO44494.1"/>
    <property type="molecule type" value="Genomic_DNA"/>
</dbReference>
<dbReference type="Proteomes" id="UP000232163">
    <property type="component" value="Unassembled WGS sequence"/>
</dbReference>
<feature type="transmembrane region" description="Helical" evidence="6">
    <location>
        <begin position="64"/>
        <end position="86"/>
    </location>
</feature>
<evidence type="ECO:0000256" key="5">
    <source>
        <dbReference type="ARBA" id="ARBA00023136"/>
    </source>
</evidence>
<dbReference type="CDD" id="cd06580">
    <property type="entry name" value="TM_PBP1_transp_TpRbsC_like"/>
    <property type="match status" value="1"/>
</dbReference>
<dbReference type="GO" id="GO:0005886">
    <property type="term" value="C:plasma membrane"/>
    <property type="evidence" value="ECO:0007669"/>
    <property type="project" value="UniProtKB-SubCell"/>
</dbReference>
<dbReference type="AlphaFoldDB" id="A0A2N9VYC6"/>
<evidence type="ECO:0000256" key="1">
    <source>
        <dbReference type="ARBA" id="ARBA00004651"/>
    </source>
</evidence>
<gene>
    <name evidence="7" type="ORF">B5P45_11470</name>
</gene>
<dbReference type="PANTHER" id="PTHR43370:SF2">
    <property type="entry name" value="ABC TRANSPORTER PERMEASE PROTEIN"/>
    <property type="match status" value="1"/>
</dbReference>
<reference evidence="7 8" key="1">
    <citation type="journal article" date="2017" name="Int J Environ Stud">
        <title>Does the Miocene-Pliocene relict legume Oxytropis triphylla form nitrogen-fixing nodules with a combination of bacterial strains?</title>
        <authorList>
            <person name="Safronova V."/>
            <person name="Belimov A."/>
            <person name="Sazanova A."/>
            <person name="Kuznetsova I."/>
            <person name="Popova J."/>
            <person name="Andronov E."/>
            <person name="Verkhozina A."/>
            <person name="Tikhonovich I."/>
        </authorList>
    </citation>
    <scope>NUCLEOTIDE SEQUENCE [LARGE SCALE GENOMIC DNA]</scope>
    <source>
        <strain evidence="7 8">Tri-38</strain>
    </source>
</reference>
<dbReference type="Pfam" id="PF02653">
    <property type="entry name" value="BPD_transp_2"/>
    <property type="match status" value="1"/>
</dbReference>
<evidence type="ECO:0008006" key="9">
    <source>
        <dbReference type="Google" id="ProtNLM"/>
    </source>
</evidence>
<keyword evidence="2" id="KW-1003">Cell membrane</keyword>
<feature type="transmembrane region" description="Helical" evidence="6">
    <location>
        <begin position="40"/>
        <end position="58"/>
    </location>
</feature>
<feature type="transmembrane region" description="Helical" evidence="6">
    <location>
        <begin position="153"/>
        <end position="170"/>
    </location>
</feature>
<comment type="subcellular location">
    <subcellularLocation>
        <location evidence="1">Cell membrane</location>
        <topology evidence="1">Multi-pass membrane protein</topology>
    </subcellularLocation>
</comment>
<evidence type="ECO:0000256" key="2">
    <source>
        <dbReference type="ARBA" id="ARBA00022475"/>
    </source>
</evidence>
<dbReference type="KEGG" id="pht:BLM14_25340"/>
<keyword evidence="8" id="KW-1185">Reference proteome</keyword>
<feature type="transmembrane region" description="Helical" evidence="6">
    <location>
        <begin position="200"/>
        <end position="219"/>
    </location>
</feature>
<dbReference type="RefSeq" id="WP_100002962.1">
    <property type="nucleotide sequence ID" value="NZ_CP017943.1"/>
</dbReference>
<keyword evidence="3 6" id="KW-0812">Transmembrane</keyword>
<evidence type="ECO:0000256" key="3">
    <source>
        <dbReference type="ARBA" id="ARBA00022692"/>
    </source>
</evidence>
<dbReference type="InterPro" id="IPR001851">
    <property type="entry name" value="ABC_transp_permease"/>
</dbReference>
<evidence type="ECO:0000256" key="6">
    <source>
        <dbReference type="SAM" id="Phobius"/>
    </source>
</evidence>
<evidence type="ECO:0000256" key="4">
    <source>
        <dbReference type="ARBA" id="ARBA00022989"/>
    </source>
</evidence>
<sequence length="315" mass="32694">MFLDELLSANLWFLTLQAATPLLLVAIGVYLPLRTGILNIGSEGVMLLGCFVAVLVSAKTGGNVAAATLAGAIGGALACAAFALLAISFRANFIVVGIGINLVVAGLTATATAALFGTAGTISTPELRPLANWSIPGLDAVPWIGDVVSGQTLLTYLSWVIAPLFAWWLANTPAGLTIRMTGSRPDIADAMKRPATRTRWFALLVGGAMIGLGSVQLALSAAPQFSPNMTSGRGFIALALALVAGSRPVLLLPLAIVFAAFDILGINLQILGLATELSSVLPYLIIVLLLMAQPLYQRYRSAAEAAEGRQRGAKQ</sequence>